<dbReference type="SUPFAM" id="SSF53032">
    <property type="entry name" value="tRNA-intron endonuclease catalytic domain-like"/>
    <property type="match status" value="1"/>
</dbReference>
<accession>A0A843XL61</accession>
<dbReference type="GO" id="GO:0005737">
    <property type="term" value="C:cytoplasm"/>
    <property type="evidence" value="ECO:0007669"/>
    <property type="project" value="TreeGrafter"/>
</dbReference>
<sequence>PNLTSAICIPAALDLALALALALACAPADGAAIPILLASARQRIQFVFQTRFLAISALCRVFLVSKDSVRTIHMDIAGPRWKGKDSALFAKENPMSKLVEQLQASLAELGANAQLSGCSALLHAGPELADLLDRACFGRRIATSEQDAHWFELGLEEAFYMAHDLECLAISAEDGKPMNGAVLWAHMRSKQETFPDLYRAYSHLRSKNWVVRSGTQYGVDFVAYRHHPALVHSDYAVLVLPEGDEDKSSPRLRVWSDLQCTLRVAGSVAKTLLVLSIKGSCRNLDFPLCLEQSIVEERVIRRWVPEQCRENH</sequence>
<dbReference type="CDD" id="cd22363">
    <property type="entry name" value="tRNA-intron_lyase_C"/>
    <property type="match status" value="1"/>
</dbReference>
<dbReference type="InterPro" id="IPR036167">
    <property type="entry name" value="tRNA_intron_Endo_cat-like_sf"/>
</dbReference>
<dbReference type="OrthoDB" id="10249562at2759"/>
<dbReference type="Proteomes" id="UP000652761">
    <property type="component" value="Unassembled WGS sequence"/>
</dbReference>
<dbReference type="GO" id="GO:0003676">
    <property type="term" value="F:nucleic acid binding"/>
    <property type="evidence" value="ECO:0007669"/>
    <property type="project" value="InterPro"/>
</dbReference>
<keyword evidence="8" id="KW-1185">Reference proteome</keyword>
<evidence type="ECO:0000256" key="1">
    <source>
        <dbReference type="ARBA" id="ARBA00008078"/>
    </source>
</evidence>
<comment type="similarity">
    <text evidence="1">Belongs to the tRNA-intron endonuclease family.</text>
</comment>
<keyword evidence="4" id="KW-0732">Signal</keyword>
<dbReference type="InterPro" id="IPR011856">
    <property type="entry name" value="tRNA_endonuc-like_dom_sf"/>
</dbReference>
<feature type="domain" description="tRNA intron endonuclease N-terminal" evidence="6">
    <location>
        <begin position="113"/>
        <end position="179"/>
    </location>
</feature>
<evidence type="ECO:0000259" key="5">
    <source>
        <dbReference type="Pfam" id="PF01974"/>
    </source>
</evidence>
<feature type="chain" id="PRO_5032753503" description="tRNA-intron lyase" evidence="4">
    <location>
        <begin position="31"/>
        <end position="312"/>
    </location>
</feature>
<proteinExistence type="inferred from homology"/>
<dbReference type="InterPro" id="IPR006676">
    <property type="entry name" value="tRNA_splic"/>
</dbReference>
<dbReference type="Pfam" id="PF01974">
    <property type="entry name" value="tRNA_int_endo"/>
    <property type="match status" value="1"/>
</dbReference>
<feature type="non-terminal residue" evidence="7">
    <location>
        <position position="312"/>
    </location>
</feature>
<protein>
    <recommendedName>
        <fullName evidence="2">tRNA-intron lyase</fullName>
        <ecNumber evidence="2">4.6.1.16</ecNumber>
    </recommendedName>
</protein>
<dbReference type="GO" id="GO:0000379">
    <property type="term" value="P:tRNA-type intron splice site recognition and cleavage"/>
    <property type="evidence" value="ECO:0007669"/>
    <property type="project" value="TreeGrafter"/>
</dbReference>
<dbReference type="FunFam" id="3.40.1350.10:FF:000005">
    <property type="entry name" value="tRNA-splicing endonuclease subunit Sen2-1"/>
    <property type="match status" value="1"/>
</dbReference>
<dbReference type="InterPro" id="IPR006677">
    <property type="entry name" value="tRNA_intron_Endonuc_cat-like"/>
</dbReference>
<dbReference type="EMBL" id="NMUH01009338">
    <property type="protein sequence ID" value="MQM19931.1"/>
    <property type="molecule type" value="Genomic_DNA"/>
</dbReference>
<dbReference type="EC" id="4.6.1.16" evidence="2"/>
<dbReference type="Gene3D" id="3.40.1350.10">
    <property type="match status" value="1"/>
</dbReference>
<dbReference type="GO" id="GO:0000214">
    <property type="term" value="C:tRNA-intron endonuclease complex"/>
    <property type="evidence" value="ECO:0007669"/>
    <property type="project" value="TreeGrafter"/>
</dbReference>
<reference evidence="7" key="1">
    <citation type="submission" date="2017-07" db="EMBL/GenBank/DDBJ databases">
        <title>Taro Niue Genome Assembly and Annotation.</title>
        <authorList>
            <person name="Atibalentja N."/>
            <person name="Keating K."/>
            <person name="Fields C.J."/>
        </authorList>
    </citation>
    <scope>NUCLEOTIDE SEQUENCE</scope>
    <source>
        <strain evidence="7">Niue_2</strain>
        <tissue evidence="7">Leaf</tissue>
    </source>
</reference>
<feature type="signal peptide" evidence="4">
    <location>
        <begin position="1"/>
        <end position="30"/>
    </location>
</feature>
<evidence type="ECO:0000313" key="8">
    <source>
        <dbReference type="Proteomes" id="UP000652761"/>
    </source>
</evidence>
<gene>
    <name evidence="7" type="ORF">Taro_052943</name>
</gene>
<comment type="caution">
    <text evidence="7">The sequence shown here is derived from an EMBL/GenBank/DDBJ whole genome shotgun (WGS) entry which is preliminary data.</text>
</comment>
<evidence type="ECO:0000256" key="4">
    <source>
        <dbReference type="SAM" id="SignalP"/>
    </source>
</evidence>
<comment type="catalytic activity">
    <reaction evidence="3">
        <text>pretRNA = a 3'-half-tRNA molecule with a 5'-OH end + a 5'-half-tRNA molecule with a 2',3'-cyclic phosphate end + an intron with a 2',3'-cyclic phosphate and a 5'-hydroxyl terminus.</text>
        <dbReference type="EC" id="4.6.1.16"/>
    </reaction>
</comment>
<evidence type="ECO:0000259" key="6">
    <source>
        <dbReference type="Pfam" id="PF02778"/>
    </source>
</evidence>
<dbReference type="InterPro" id="IPR006678">
    <property type="entry name" value="tRNA_intron_Endonuc_N"/>
</dbReference>
<dbReference type="AlphaFoldDB" id="A0A843XL61"/>
<dbReference type="PANTHER" id="PTHR21227:SF0">
    <property type="entry name" value="TRNA-SPLICING ENDONUCLEASE SUBUNIT SEN2"/>
    <property type="match status" value="1"/>
</dbReference>
<dbReference type="Pfam" id="PF02778">
    <property type="entry name" value="tRNA_int_endo_N"/>
    <property type="match status" value="1"/>
</dbReference>
<dbReference type="GO" id="GO:0000213">
    <property type="term" value="F:tRNA-intron lyase activity"/>
    <property type="evidence" value="ECO:0007669"/>
    <property type="project" value="UniProtKB-EC"/>
</dbReference>
<feature type="domain" description="tRNA intron endonuclease catalytic" evidence="5">
    <location>
        <begin position="196"/>
        <end position="277"/>
    </location>
</feature>
<dbReference type="PANTHER" id="PTHR21227">
    <property type="entry name" value="TRNA-SPLICING ENDONUCLEASE SUBUNIT SEN2"/>
    <property type="match status" value="1"/>
</dbReference>
<name>A0A843XL61_COLES</name>
<organism evidence="7 8">
    <name type="scientific">Colocasia esculenta</name>
    <name type="common">Wild taro</name>
    <name type="synonym">Arum esculentum</name>
    <dbReference type="NCBI Taxonomy" id="4460"/>
    <lineage>
        <taxon>Eukaryota</taxon>
        <taxon>Viridiplantae</taxon>
        <taxon>Streptophyta</taxon>
        <taxon>Embryophyta</taxon>
        <taxon>Tracheophyta</taxon>
        <taxon>Spermatophyta</taxon>
        <taxon>Magnoliopsida</taxon>
        <taxon>Liliopsida</taxon>
        <taxon>Araceae</taxon>
        <taxon>Aroideae</taxon>
        <taxon>Colocasieae</taxon>
        <taxon>Colocasia</taxon>
    </lineage>
</organism>
<evidence type="ECO:0000313" key="7">
    <source>
        <dbReference type="EMBL" id="MQM19931.1"/>
    </source>
</evidence>
<evidence type="ECO:0000256" key="2">
    <source>
        <dbReference type="ARBA" id="ARBA00012573"/>
    </source>
</evidence>
<evidence type="ECO:0000256" key="3">
    <source>
        <dbReference type="ARBA" id="ARBA00034031"/>
    </source>
</evidence>